<dbReference type="SUPFAM" id="SSF54913">
    <property type="entry name" value="GlnB-like"/>
    <property type="match status" value="1"/>
</dbReference>
<organism evidence="1 2">
    <name type="scientific">Piscinibacter koreensis</name>
    <dbReference type="NCBI Taxonomy" id="2742824"/>
    <lineage>
        <taxon>Bacteria</taxon>
        <taxon>Pseudomonadati</taxon>
        <taxon>Pseudomonadota</taxon>
        <taxon>Betaproteobacteria</taxon>
        <taxon>Burkholderiales</taxon>
        <taxon>Sphaerotilaceae</taxon>
        <taxon>Piscinibacter</taxon>
    </lineage>
</organism>
<sequence>MKEIKAYVHASRVADVISAIKDCAAWGADRRGHRHNLAVYVVRGSLLASDSGEMHYSMDLGDEMINEYKIELICEDGEVDDIVRDLVAAGRTGQDVAGWVTVSDLTTAVPIRRA</sequence>
<proteinExistence type="predicted"/>
<comment type="caution">
    <text evidence="1">The sequence shown here is derived from an EMBL/GenBank/DDBJ whole genome shotgun (WGS) entry which is preliminary data.</text>
</comment>
<dbReference type="InterPro" id="IPR011322">
    <property type="entry name" value="N-reg_PII-like_a/b"/>
</dbReference>
<dbReference type="GO" id="GO:0030234">
    <property type="term" value="F:enzyme regulator activity"/>
    <property type="evidence" value="ECO:0007669"/>
    <property type="project" value="InterPro"/>
</dbReference>
<evidence type="ECO:0000313" key="2">
    <source>
        <dbReference type="Proteomes" id="UP000529637"/>
    </source>
</evidence>
<reference evidence="1 2" key="1">
    <citation type="submission" date="2020-06" db="EMBL/GenBank/DDBJ databases">
        <title>Schlegella sp. ID0723 isolated from air conditioner.</title>
        <authorList>
            <person name="Kim D.Y."/>
            <person name="Kim D.-U."/>
        </authorList>
    </citation>
    <scope>NUCLEOTIDE SEQUENCE [LARGE SCALE GENOMIC DNA]</scope>
    <source>
        <strain evidence="1 2">ID0723</strain>
    </source>
</reference>
<dbReference type="InterPro" id="IPR015867">
    <property type="entry name" value="N-reg_PII/ATP_PRibTrfase_C"/>
</dbReference>
<dbReference type="PROSITE" id="PS51343">
    <property type="entry name" value="PII_GLNB_DOM"/>
    <property type="match status" value="1"/>
</dbReference>
<gene>
    <name evidence="1" type="ORF">HQN59_25390</name>
</gene>
<dbReference type="InterPro" id="IPR002187">
    <property type="entry name" value="N-reg_PII"/>
</dbReference>
<accession>A0A7Y6TZ98</accession>
<keyword evidence="2" id="KW-1185">Reference proteome</keyword>
<dbReference type="GO" id="GO:0006808">
    <property type="term" value="P:regulation of nitrogen utilization"/>
    <property type="evidence" value="ECO:0007669"/>
    <property type="project" value="InterPro"/>
</dbReference>
<dbReference type="AlphaFoldDB" id="A0A7Y6TZ98"/>
<dbReference type="Gene3D" id="3.30.70.120">
    <property type="match status" value="1"/>
</dbReference>
<dbReference type="EMBL" id="JABWMJ010000027">
    <property type="protein sequence ID" value="NUZ09078.1"/>
    <property type="molecule type" value="Genomic_DNA"/>
</dbReference>
<evidence type="ECO:0000313" key="1">
    <source>
        <dbReference type="EMBL" id="NUZ09078.1"/>
    </source>
</evidence>
<protein>
    <submittedName>
        <fullName evidence="1">P-II family nitrogen regulator</fullName>
    </submittedName>
</protein>
<name>A0A7Y6TZ98_9BURK</name>
<dbReference type="Proteomes" id="UP000529637">
    <property type="component" value="Unassembled WGS sequence"/>
</dbReference>
<dbReference type="RefSeq" id="WP_176071932.1">
    <property type="nucleotide sequence ID" value="NZ_JABWMJ010000027.1"/>
</dbReference>